<evidence type="ECO:0000313" key="3">
    <source>
        <dbReference type="Proteomes" id="UP000244956"/>
    </source>
</evidence>
<keyword evidence="3" id="KW-1185">Reference proteome</keyword>
<dbReference type="AlphaFoldDB" id="A0A2U2BA21"/>
<protein>
    <submittedName>
        <fullName evidence="2">Uncharacterized protein</fullName>
    </submittedName>
</protein>
<gene>
    <name evidence="2" type="ORF">DDZ16_08360</name>
</gene>
<proteinExistence type="predicted"/>
<name>A0A2U2BA21_9BACT</name>
<accession>A0A2U2BA21</accession>
<evidence type="ECO:0000313" key="2">
    <source>
        <dbReference type="EMBL" id="PWD99892.1"/>
    </source>
</evidence>
<dbReference type="EMBL" id="QEWP01000005">
    <property type="protein sequence ID" value="PWD99892.1"/>
    <property type="molecule type" value="Genomic_DNA"/>
</dbReference>
<evidence type="ECO:0000256" key="1">
    <source>
        <dbReference type="SAM" id="MobiDB-lite"/>
    </source>
</evidence>
<feature type="compositionally biased region" description="Basic residues" evidence="1">
    <location>
        <begin position="71"/>
        <end position="86"/>
    </location>
</feature>
<feature type="region of interest" description="Disordered" evidence="1">
    <location>
        <begin position="58"/>
        <end position="92"/>
    </location>
</feature>
<comment type="caution">
    <text evidence="2">The sequence shown here is derived from an EMBL/GenBank/DDBJ whole genome shotgun (WGS) entry which is preliminary data.</text>
</comment>
<reference evidence="2 3" key="1">
    <citation type="submission" date="2018-05" db="EMBL/GenBank/DDBJ databases">
        <title>Marinilabilia rubrum sp. nov., isolated from saltern sediment.</title>
        <authorList>
            <person name="Zhang R."/>
        </authorList>
    </citation>
    <scope>NUCLEOTIDE SEQUENCE [LARGE SCALE GENOMIC DNA]</scope>
    <source>
        <strain evidence="2 3">WTE16</strain>
    </source>
</reference>
<dbReference type="Proteomes" id="UP000244956">
    <property type="component" value="Unassembled WGS sequence"/>
</dbReference>
<organism evidence="2 3">
    <name type="scientific">Marinilabilia rubra</name>
    <dbReference type="NCBI Taxonomy" id="2162893"/>
    <lineage>
        <taxon>Bacteria</taxon>
        <taxon>Pseudomonadati</taxon>
        <taxon>Bacteroidota</taxon>
        <taxon>Bacteroidia</taxon>
        <taxon>Marinilabiliales</taxon>
        <taxon>Marinilabiliaceae</taxon>
        <taxon>Marinilabilia</taxon>
    </lineage>
</organism>
<sequence length="92" mass="10532">MLRDYVGEVNFVLLVSNISTFKGKQNRWFCKTSLPQSNAPFILTICFTAAIAFSARPVPKENSAEPTTGKKERRKKIRHSHPPGKKYRQEHT</sequence>